<dbReference type="AlphaFoldDB" id="A0A0S1XFF0"/>
<evidence type="ECO:0000256" key="1">
    <source>
        <dbReference type="SAM" id="Coils"/>
    </source>
</evidence>
<dbReference type="GeneID" id="26137785"/>
<dbReference type="EMBL" id="CP013050">
    <property type="protein sequence ID" value="ALM76466.1"/>
    <property type="molecule type" value="Genomic_DNA"/>
</dbReference>
<protein>
    <submittedName>
        <fullName evidence="2">Uncharacterized protein</fullName>
    </submittedName>
</protein>
<gene>
    <name evidence="2" type="ORF">TBCH5v1_2577</name>
</gene>
<dbReference type="Proteomes" id="UP000066042">
    <property type="component" value="Chromosome"/>
</dbReference>
<evidence type="ECO:0000313" key="3">
    <source>
        <dbReference type="Proteomes" id="UP000066042"/>
    </source>
</evidence>
<feature type="coiled-coil region" evidence="1">
    <location>
        <begin position="23"/>
        <end position="57"/>
    </location>
</feature>
<reference evidence="2 3" key="1">
    <citation type="journal article" date="2016" name="Genome Announc.">
        <title>Complete genome sequence of the hyperthermophilic and piezophilic archaeon Thermococcus barophilus Ch5, capable of growth at the expense of hydrogenogenesis from carbon monoxide and formate.</title>
        <authorList>
            <person name="Oger P."/>
            <person name="Sokolova T.G."/>
            <person name="Kozhevnikova D.A."/>
            <person name="Taranov E.A."/>
            <person name="Vannier P."/>
            <person name="Lee H.S."/>
            <person name="Kwon K.K."/>
            <person name="Kang S.G."/>
            <person name="Lee J.H."/>
            <person name="Bonch-Osmolovskaya E.A."/>
            <person name="Lebedinsky A.V."/>
        </authorList>
    </citation>
    <scope>NUCLEOTIDE SEQUENCE [LARGE SCALE GENOMIC DNA]</scope>
    <source>
        <strain evidence="3">Ch5</strain>
    </source>
</reference>
<organism evidence="2 3">
    <name type="scientific">Thermococcus barophilus</name>
    <dbReference type="NCBI Taxonomy" id="55802"/>
    <lineage>
        <taxon>Archaea</taxon>
        <taxon>Methanobacteriati</taxon>
        <taxon>Methanobacteriota</taxon>
        <taxon>Thermococci</taxon>
        <taxon>Thermococcales</taxon>
        <taxon>Thermococcaceae</taxon>
        <taxon>Thermococcus</taxon>
    </lineage>
</organism>
<dbReference type="Gene3D" id="1.20.5.340">
    <property type="match status" value="1"/>
</dbReference>
<accession>A0A0S1XFF0</accession>
<proteinExistence type="predicted"/>
<dbReference type="STRING" id="55802.TBCH5v1_2577"/>
<evidence type="ECO:0000313" key="2">
    <source>
        <dbReference type="EMBL" id="ALM76466.1"/>
    </source>
</evidence>
<name>A0A0S1XFF0_THEBA</name>
<keyword evidence="1" id="KW-0175">Coiled coil</keyword>
<dbReference type="PATRIC" id="fig|55802.8.peg.2562"/>
<dbReference type="RefSeq" id="WP_145973229.1">
    <property type="nucleotide sequence ID" value="NZ_CP013050.1"/>
</dbReference>
<sequence>MIMYEEALITALATAVITAITTVGANKALLQRITNQLDELENRVFDHERRLSKLEGKINGAKVV</sequence>